<dbReference type="RefSeq" id="WP_367625865.1">
    <property type="nucleotide sequence ID" value="NZ_JBFNQD010000011.1"/>
</dbReference>
<dbReference type="Pfam" id="PF09939">
    <property type="entry name" value="DUF2171"/>
    <property type="match status" value="1"/>
</dbReference>
<dbReference type="EMBL" id="JBFNQD010000011">
    <property type="protein sequence ID" value="MEW9309036.1"/>
    <property type="molecule type" value="Genomic_DNA"/>
</dbReference>
<organism evidence="1 2">
    <name type="scientific">Labrys neptuniae</name>
    <dbReference type="NCBI Taxonomy" id="376174"/>
    <lineage>
        <taxon>Bacteria</taxon>
        <taxon>Pseudomonadati</taxon>
        <taxon>Pseudomonadota</taxon>
        <taxon>Alphaproteobacteria</taxon>
        <taxon>Hyphomicrobiales</taxon>
        <taxon>Xanthobacteraceae</taxon>
        <taxon>Labrys</taxon>
    </lineage>
</organism>
<evidence type="ECO:0000313" key="2">
    <source>
        <dbReference type="Proteomes" id="UP001555786"/>
    </source>
</evidence>
<accession>A0ABV3PU93</accession>
<evidence type="ECO:0000313" key="1">
    <source>
        <dbReference type="EMBL" id="MEW9309036.1"/>
    </source>
</evidence>
<dbReference type="Proteomes" id="UP001555786">
    <property type="component" value="Unassembled WGS sequence"/>
</dbReference>
<dbReference type="InterPro" id="IPR018684">
    <property type="entry name" value="DUF2171"/>
</dbReference>
<comment type="caution">
    <text evidence="1">The sequence shown here is derived from an EMBL/GenBank/DDBJ whole genome shotgun (WGS) entry which is preliminary data.</text>
</comment>
<reference evidence="1 2" key="1">
    <citation type="submission" date="2024-07" db="EMBL/GenBank/DDBJ databases">
        <title>Description of Labrys sedimenti sp. nov., isolated from a diclofenac-degrading enrichment culture.</title>
        <authorList>
            <person name="Tancsics A."/>
            <person name="Csepanyi A."/>
        </authorList>
    </citation>
    <scope>NUCLEOTIDE SEQUENCE [LARGE SCALE GENOMIC DNA]</scope>
    <source>
        <strain evidence="1 2">LMG 23578</strain>
    </source>
</reference>
<protein>
    <submittedName>
        <fullName evidence="1">DUF2171 domain-containing protein</fullName>
    </submittedName>
</protein>
<sequence>MLRPGSRRKPVGLGFDGPVDVASARCSRNFASAWWLGARFQRERHPMMDIRENMEVVDANDQHVGIVEKVEGTRIKLSSHDMLDPRKPFLDMSQVSTVEGNKVKLRQKVSAVSTRAFLSSEG</sequence>
<keyword evidence="2" id="KW-1185">Reference proteome</keyword>
<name>A0ABV3PU93_9HYPH</name>
<proteinExistence type="predicted"/>
<gene>
    <name evidence="1" type="ORF">ABXS05_26035</name>
</gene>